<feature type="binding site" evidence="10">
    <location>
        <position position="177"/>
    </location>
    <ligand>
        <name>substrate</name>
    </ligand>
</feature>
<dbReference type="GO" id="GO:0036220">
    <property type="term" value="F:ITP diphosphatase activity"/>
    <property type="evidence" value="ECO:0007669"/>
    <property type="project" value="UniProtKB-UniRule"/>
</dbReference>
<evidence type="ECO:0000313" key="12">
    <source>
        <dbReference type="EMBL" id="PVZ63579.1"/>
    </source>
</evidence>
<dbReference type="GO" id="GO:0046872">
    <property type="term" value="F:metal ion binding"/>
    <property type="evidence" value="ECO:0007669"/>
    <property type="project" value="UniProtKB-KW"/>
</dbReference>
<dbReference type="GO" id="GO:0017111">
    <property type="term" value="F:ribonucleoside triphosphate phosphatase activity"/>
    <property type="evidence" value="ECO:0007669"/>
    <property type="project" value="InterPro"/>
</dbReference>
<dbReference type="InterPro" id="IPR002637">
    <property type="entry name" value="RdgB/HAM1"/>
</dbReference>
<dbReference type="FunFam" id="3.90.950.10:FF:000001">
    <property type="entry name" value="dITP/XTP pyrophosphatase"/>
    <property type="match status" value="1"/>
</dbReference>
<dbReference type="Proteomes" id="UP000244906">
    <property type="component" value="Unassembled WGS sequence"/>
</dbReference>
<comment type="catalytic activity">
    <reaction evidence="9 10">
        <text>XTP + H2O = XMP + diphosphate + H(+)</text>
        <dbReference type="Rhea" id="RHEA:28610"/>
        <dbReference type="ChEBI" id="CHEBI:15377"/>
        <dbReference type="ChEBI" id="CHEBI:15378"/>
        <dbReference type="ChEBI" id="CHEBI:33019"/>
        <dbReference type="ChEBI" id="CHEBI:57464"/>
        <dbReference type="ChEBI" id="CHEBI:61314"/>
        <dbReference type="EC" id="3.6.1.66"/>
    </reaction>
</comment>
<evidence type="ECO:0000256" key="5">
    <source>
        <dbReference type="ARBA" id="ARBA00022801"/>
    </source>
</evidence>
<dbReference type="GO" id="GO:0035870">
    <property type="term" value="F:dITP diphosphatase activity"/>
    <property type="evidence" value="ECO:0007669"/>
    <property type="project" value="UniProtKB-UniRule"/>
</dbReference>
<dbReference type="InterPro" id="IPR020922">
    <property type="entry name" value="dITP/XTP_pyrophosphatase"/>
</dbReference>
<evidence type="ECO:0000256" key="4">
    <source>
        <dbReference type="ARBA" id="ARBA00022741"/>
    </source>
</evidence>
<dbReference type="AlphaFoldDB" id="A0A2V1GWP9"/>
<keyword evidence="13" id="KW-1185">Reference proteome</keyword>
<dbReference type="GO" id="GO:0005829">
    <property type="term" value="C:cytosol"/>
    <property type="evidence" value="ECO:0007669"/>
    <property type="project" value="TreeGrafter"/>
</dbReference>
<comment type="similarity">
    <text evidence="1 10 11">Belongs to the HAM1 NTPase family.</text>
</comment>
<feature type="binding site" evidence="10">
    <location>
        <position position="70"/>
    </location>
    <ligand>
        <name>substrate</name>
    </ligand>
</feature>
<keyword evidence="6 10" id="KW-0460">Magnesium</keyword>
<feature type="binding site" evidence="10">
    <location>
        <begin position="154"/>
        <end position="157"/>
    </location>
    <ligand>
        <name>substrate</name>
    </ligand>
</feature>
<evidence type="ECO:0000256" key="11">
    <source>
        <dbReference type="RuleBase" id="RU003781"/>
    </source>
</evidence>
<keyword evidence="5 10" id="KW-0378">Hydrolase</keyword>
<feature type="binding site" evidence="10">
    <location>
        <begin position="182"/>
        <end position="183"/>
    </location>
    <ligand>
        <name>substrate</name>
    </ligand>
</feature>
<evidence type="ECO:0000313" key="13">
    <source>
        <dbReference type="Proteomes" id="UP000244906"/>
    </source>
</evidence>
<name>A0A2V1GWP9_9GAMM</name>
<comment type="cofactor">
    <cofactor evidence="10">
        <name>Mg(2+)</name>
        <dbReference type="ChEBI" id="CHEBI:18420"/>
    </cofactor>
    <text evidence="10">Binds 1 Mg(2+) ion per subunit.</text>
</comment>
<comment type="caution">
    <text evidence="12">The sequence shown here is derived from an EMBL/GenBank/DDBJ whole genome shotgun (WGS) entry which is preliminary data.</text>
</comment>
<dbReference type="GO" id="GO:0000166">
    <property type="term" value="F:nucleotide binding"/>
    <property type="evidence" value="ECO:0007669"/>
    <property type="project" value="UniProtKB-KW"/>
</dbReference>
<gene>
    <name evidence="12" type="primary">rdgB</name>
    <name evidence="12" type="ORF">DC094_20910</name>
</gene>
<evidence type="ECO:0000256" key="3">
    <source>
        <dbReference type="ARBA" id="ARBA00022723"/>
    </source>
</evidence>
<keyword evidence="7 10" id="KW-0546">Nucleotide metabolism</keyword>
<evidence type="ECO:0000256" key="2">
    <source>
        <dbReference type="ARBA" id="ARBA00011738"/>
    </source>
</evidence>
<evidence type="ECO:0000256" key="8">
    <source>
        <dbReference type="ARBA" id="ARBA00051875"/>
    </source>
</evidence>
<dbReference type="GO" id="GO:0009146">
    <property type="term" value="P:purine nucleoside triphosphate catabolic process"/>
    <property type="evidence" value="ECO:0007669"/>
    <property type="project" value="UniProtKB-UniRule"/>
</dbReference>
<evidence type="ECO:0000256" key="1">
    <source>
        <dbReference type="ARBA" id="ARBA00008023"/>
    </source>
</evidence>
<accession>A0A2V1GWP9</accession>
<dbReference type="GO" id="GO:0009117">
    <property type="term" value="P:nucleotide metabolic process"/>
    <property type="evidence" value="ECO:0007669"/>
    <property type="project" value="UniProtKB-KW"/>
</dbReference>
<dbReference type="PANTHER" id="PTHR11067">
    <property type="entry name" value="INOSINE TRIPHOSPHATE PYROPHOSPHATASE/HAM1 PROTEIN"/>
    <property type="match status" value="1"/>
</dbReference>
<protein>
    <recommendedName>
        <fullName evidence="10">dITP/XTP pyrophosphatase</fullName>
        <ecNumber evidence="10">3.6.1.66</ecNumber>
    </recommendedName>
    <alternativeName>
        <fullName evidence="10">Non-canonical purine NTP pyrophosphatase</fullName>
    </alternativeName>
    <alternativeName>
        <fullName evidence="10">Non-standard purine NTP pyrophosphatase</fullName>
    </alternativeName>
    <alternativeName>
        <fullName evidence="10">Nucleoside-triphosphate diphosphatase</fullName>
    </alternativeName>
    <alternativeName>
        <fullName evidence="10">Nucleoside-triphosphate pyrophosphatase</fullName>
        <shortName evidence="10">NTPase</shortName>
    </alternativeName>
</protein>
<comment type="catalytic activity">
    <reaction evidence="8 10">
        <text>dITP + H2O = dIMP + diphosphate + H(+)</text>
        <dbReference type="Rhea" id="RHEA:28342"/>
        <dbReference type="ChEBI" id="CHEBI:15377"/>
        <dbReference type="ChEBI" id="CHEBI:15378"/>
        <dbReference type="ChEBI" id="CHEBI:33019"/>
        <dbReference type="ChEBI" id="CHEBI:61194"/>
        <dbReference type="ChEBI" id="CHEBI:61382"/>
        <dbReference type="EC" id="3.6.1.66"/>
    </reaction>
</comment>
<evidence type="ECO:0000256" key="9">
    <source>
        <dbReference type="ARBA" id="ARBA00052017"/>
    </source>
</evidence>
<dbReference type="EC" id="3.6.1.66" evidence="10"/>
<evidence type="ECO:0000256" key="7">
    <source>
        <dbReference type="ARBA" id="ARBA00023080"/>
    </source>
</evidence>
<organism evidence="12 13">
    <name type="scientific">Pelagibaculum spongiae</name>
    <dbReference type="NCBI Taxonomy" id="2080658"/>
    <lineage>
        <taxon>Bacteria</taxon>
        <taxon>Pseudomonadati</taxon>
        <taxon>Pseudomonadota</taxon>
        <taxon>Gammaproteobacteria</taxon>
        <taxon>Oceanospirillales</taxon>
        <taxon>Pelagibaculum</taxon>
    </lineage>
</organism>
<feature type="binding site" evidence="10">
    <location>
        <position position="69"/>
    </location>
    <ligand>
        <name>Mg(2+)</name>
        <dbReference type="ChEBI" id="CHEBI:18420"/>
    </ligand>
</feature>
<dbReference type="Pfam" id="PF01725">
    <property type="entry name" value="Ham1p_like"/>
    <property type="match status" value="1"/>
</dbReference>
<feature type="active site" description="Proton acceptor" evidence="10">
    <location>
        <position position="69"/>
    </location>
</feature>
<dbReference type="EMBL" id="QDDL01000015">
    <property type="protein sequence ID" value="PVZ63579.1"/>
    <property type="molecule type" value="Genomic_DNA"/>
</dbReference>
<dbReference type="InterPro" id="IPR029001">
    <property type="entry name" value="ITPase-like_fam"/>
</dbReference>
<comment type="function">
    <text evidence="10">Pyrophosphatase that catalyzes the hydrolysis of nucleoside triphosphates to their monophosphate derivatives, with a high preference for the non-canonical purine nucleotides XTP (xanthosine triphosphate), dITP (deoxyinosine triphosphate) and ITP. Seems to function as a house-cleaning enzyme that removes non-canonical purine nucleotides from the nucleotide pool, thus preventing their incorporation into DNA/RNA and avoiding chromosomal lesions.</text>
</comment>
<comment type="catalytic activity">
    <reaction evidence="10">
        <text>ITP + H2O = IMP + diphosphate + H(+)</text>
        <dbReference type="Rhea" id="RHEA:29399"/>
        <dbReference type="ChEBI" id="CHEBI:15377"/>
        <dbReference type="ChEBI" id="CHEBI:15378"/>
        <dbReference type="ChEBI" id="CHEBI:33019"/>
        <dbReference type="ChEBI" id="CHEBI:58053"/>
        <dbReference type="ChEBI" id="CHEBI:61402"/>
        <dbReference type="EC" id="3.6.1.66"/>
    </reaction>
</comment>
<dbReference type="CDD" id="cd00515">
    <property type="entry name" value="HAM1"/>
    <property type="match status" value="1"/>
</dbReference>
<proteinExistence type="inferred from homology"/>
<reference evidence="12 13" key="1">
    <citation type="submission" date="2018-04" db="EMBL/GenBank/DDBJ databases">
        <title>Thalassorhabdus spongiae gen. nov., sp. nov., isolated from a marine sponge in South-West Iceland.</title>
        <authorList>
            <person name="Knobloch S."/>
            <person name="Daussin A."/>
            <person name="Johannsson R."/>
            <person name="Marteinsson V.T."/>
        </authorList>
    </citation>
    <scope>NUCLEOTIDE SEQUENCE [LARGE SCALE GENOMIC DNA]</scope>
    <source>
        <strain evidence="12 13">Hp12</strain>
    </source>
</reference>
<dbReference type="RefSeq" id="WP_116689098.1">
    <property type="nucleotide sequence ID" value="NZ_CAWNYD010000015.1"/>
</dbReference>
<comment type="subunit">
    <text evidence="2 10">Homodimer.</text>
</comment>
<dbReference type="HAMAP" id="MF_01405">
    <property type="entry name" value="Non_canon_purine_NTPase"/>
    <property type="match status" value="1"/>
</dbReference>
<dbReference type="PANTHER" id="PTHR11067:SF9">
    <property type="entry name" value="INOSINE TRIPHOSPHATE PYROPHOSPHATASE"/>
    <property type="match status" value="1"/>
</dbReference>
<dbReference type="GO" id="GO:0036222">
    <property type="term" value="F:XTP diphosphatase activity"/>
    <property type="evidence" value="ECO:0007669"/>
    <property type="project" value="UniProtKB-UniRule"/>
</dbReference>
<keyword evidence="4 10" id="KW-0547">Nucleotide-binding</keyword>
<dbReference type="SUPFAM" id="SSF52972">
    <property type="entry name" value="ITPase-like"/>
    <property type="match status" value="1"/>
</dbReference>
<dbReference type="NCBIfam" id="TIGR00042">
    <property type="entry name" value="RdgB/HAM1 family non-canonical purine NTP pyrophosphatase"/>
    <property type="match status" value="1"/>
</dbReference>
<dbReference type="Gene3D" id="3.90.950.10">
    <property type="match status" value="1"/>
</dbReference>
<comment type="caution">
    <text evidence="10">Lacks conserved residue(s) required for the propagation of feature annotation.</text>
</comment>
<feature type="binding site" evidence="10">
    <location>
        <begin position="8"/>
        <end position="13"/>
    </location>
    <ligand>
        <name>substrate</name>
    </ligand>
</feature>
<evidence type="ECO:0000256" key="10">
    <source>
        <dbReference type="HAMAP-Rule" id="MF_01405"/>
    </source>
</evidence>
<dbReference type="OrthoDB" id="9807456at2"/>
<sequence>MQKIVLASGNQGKLKEMNQLLAELNVEIVPQSDFDIPEAIEDGLSFVENSIIKARHAAKLTGLPAIADDSGLAVDFLKGQPGIYSSRFAGEAGNDAANNAKLLELMENVPAAERTARFHCCVVFMRHENDPMPLVCQAAWEGKILPEACGENGFGYDPLFFVASENCASAQLSKERKNQLSHRGLALKELVSRIKL</sequence>
<keyword evidence="3 10" id="KW-0479">Metal-binding</keyword>
<evidence type="ECO:0000256" key="6">
    <source>
        <dbReference type="ARBA" id="ARBA00022842"/>
    </source>
</evidence>